<evidence type="ECO:0000313" key="6">
    <source>
        <dbReference type="Proteomes" id="UP000656881"/>
    </source>
</evidence>
<evidence type="ECO:0000256" key="3">
    <source>
        <dbReference type="ARBA" id="ARBA00025589"/>
    </source>
</evidence>
<gene>
    <name evidence="5" type="ORF">GCM10012286_79050</name>
</gene>
<comment type="caution">
    <text evidence="5">The sequence shown here is derived from an EMBL/GenBank/DDBJ whole genome shotgun (WGS) entry which is preliminary data.</text>
</comment>
<dbReference type="InterPro" id="IPR050356">
    <property type="entry name" value="SulA_CellDiv_inhibitor"/>
</dbReference>
<evidence type="ECO:0000256" key="1">
    <source>
        <dbReference type="ARBA" id="ARBA00010945"/>
    </source>
</evidence>
<dbReference type="PANTHER" id="PTHR35369:SF2">
    <property type="entry name" value="BLR3025 PROTEIN"/>
    <property type="match status" value="1"/>
</dbReference>
<proteinExistence type="inferred from homology"/>
<feature type="domain" description="UmuC" evidence="4">
    <location>
        <begin position="25"/>
        <end position="129"/>
    </location>
</feature>
<dbReference type="Gene3D" id="3.30.1490.100">
    <property type="entry name" value="DNA polymerase, Y-family, little finger domain"/>
    <property type="match status" value="1"/>
</dbReference>
<accession>A0ABQ2MVZ5</accession>
<dbReference type="PANTHER" id="PTHR35369">
    <property type="entry name" value="BLR3025 PROTEIN-RELATED"/>
    <property type="match status" value="1"/>
</dbReference>
<dbReference type="Proteomes" id="UP000656881">
    <property type="component" value="Unassembled WGS sequence"/>
</dbReference>
<sequence length="341" mass="36704">MNAPARSILHVHLHGLGPADTDLYEEVLALLRGITPFVQPVPPNAADLDVTGALRYFDRDTTGLAAVVRLRVLALYGLHTTLAAAPNRMLATMAAAATPPGRTTAVPADPAGIDAFLRPRPAAALWGVGPATARTLTLHGLHTIGDIADTPLLTLQRLLGTATGRALHERAHGHDLRPVTPEAILRSTSAEHRFPRDELDATEHRRVLLDLAGQLGARLREDRQAAAGLALTVRYADNTTTTRSRTLPEPTGHTRILADATYTLYDSLALQRARVRAMSLRGENLRPAEHTTRQLTFDASLDKALLLEAVADRARQRYGSDVIQPAALAKAPGQLRLAHGQ</sequence>
<dbReference type="SUPFAM" id="SSF56672">
    <property type="entry name" value="DNA/RNA polymerases"/>
    <property type="match status" value="1"/>
</dbReference>
<dbReference type="InterPro" id="IPR043502">
    <property type="entry name" value="DNA/RNA_pol_sf"/>
</dbReference>
<organism evidence="5 6">
    <name type="scientific">Streptomyces lasiicapitis</name>
    <dbReference type="NCBI Taxonomy" id="1923961"/>
    <lineage>
        <taxon>Bacteria</taxon>
        <taxon>Bacillati</taxon>
        <taxon>Actinomycetota</taxon>
        <taxon>Actinomycetes</taxon>
        <taxon>Kitasatosporales</taxon>
        <taxon>Streptomycetaceae</taxon>
        <taxon>Streptomyces</taxon>
    </lineage>
</organism>
<dbReference type="Pfam" id="PF11799">
    <property type="entry name" value="IMS_C"/>
    <property type="match status" value="1"/>
</dbReference>
<dbReference type="SUPFAM" id="SSF100879">
    <property type="entry name" value="Lesion bypass DNA polymerase (Y-family), little finger domain"/>
    <property type="match status" value="1"/>
</dbReference>
<dbReference type="RefSeq" id="WP_189177529.1">
    <property type="nucleotide sequence ID" value="NZ_BMNG01000026.1"/>
</dbReference>
<evidence type="ECO:0000259" key="4">
    <source>
        <dbReference type="PROSITE" id="PS50173"/>
    </source>
</evidence>
<dbReference type="InterPro" id="IPR036775">
    <property type="entry name" value="DNA_pol_Y-fam_lit_finger_sf"/>
</dbReference>
<evidence type="ECO:0000256" key="2">
    <source>
        <dbReference type="ARBA" id="ARBA00022763"/>
    </source>
</evidence>
<comment type="function">
    <text evidence="3">Poorly processive, error-prone DNA polymerase involved in untargeted mutagenesis. Copies undamaged DNA at stalled replication forks, which arise in vivo from mismatched or misaligned primer ends. These misaligned primers can be extended by PolIV. Exhibits no 3'-5' exonuclease (proofreading) activity. May be involved in translesional synthesis, in conjunction with the beta clamp from PolIII.</text>
</comment>
<evidence type="ECO:0000313" key="5">
    <source>
        <dbReference type="EMBL" id="GGO58838.1"/>
    </source>
</evidence>
<name>A0ABQ2MVZ5_9ACTN</name>
<dbReference type="InterPro" id="IPR017961">
    <property type="entry name" value="DNA_pol_Y-fam_little_finger"/>
</dbReference>
<dbReference type="Gene3D" id="1.10.150.20">
    <property type="entry name" value="5' to 3' exonuclease, C-terminal subdomain"/>
    <property type="match status" value="1"/>
</dbReference>
<dbReference type="EMBL" id="BMNG01000026">
    <property type="protein sequence ID" value="GGO58838.1"/>
    <property type="molecule type" value="Genomic_DNA"/>
</dbReference>
<dbReference type="Gene3D" id="3.30.70.270">
    <property type="match status" value="1"/>
</dbReference>
<dbReference type="InterPro" id="IPR053848">
    <property type="entry name" value="IMS_HHH_1"/>
</dbReference>
<comment type="similarity">
    <text evidence="1">Belongs to the DNA polymerase type-Y family.</text>
</comment>
<protein>
    <recommendedName>
        <fullName evidence="4">UmuC domain-containing protein</fullName>
    </recommendedName>
</protein>
<dbReference type="PROSITE" id="PS50173">
    <property type="entry name" value="UMUC"/>
    <property type="match status" value="1"/>
</dbReference>
<dbReference type="InterPro" id="IPR001126">
    <property type="entry name" value="UmuC"/>
</dbReference>
<dbReference type="InterPro" id="IPR043128">
    <property type="entry name" value="Rev_trsase/Diguanyl_cyclase"/>
</dbReference>
<reference evidence="6" key="1">
    <citation type="journal article" date="2019" name="Int. J. Syst. Evol. Microbiol.">
        <title>The Global Catalogue of Microorganisms (GCM) 10K type strain sequencing project: providing services to taxonomists for standard genome sequencing and annotation.</title>
        <authorList>
            <consortium name="The Broad Institute Genomics Platform"/>
            <consortium name="The Broad Institute Genome Sequencing Center for Infectious Disease"/>
            <person name="Wu L."/>
            <person name="Ma J."/>
        </authorList>
    </citation>
    <scope>NUCLEOTIDE SEQUENCE [LARGE SCALE GENOMIC DNA]</scope>
    <source>
        <strain evidence="6">CGMCC 4.7349</strain>
    </source>
</reference>
<keyword evidence="6" id="KW-1185">Reference proteome</keyword>
<keyword evidence="2" id="KW-0227">DNA damage</keyword>
<dbReference type="Pfam" id="PF21999">
    <property type="entry name" value="IMS_HHH_1"/>
    <property type="match status" value="1"/>
</dbReference>